<dbReference type="RefSeq" id="XP_064680050.1">
    <property type="nucleotide sequence ID" value="XM_064824673.1"/>
</dbReference>
<evidence type="ECO:0000256" key="7">
    <source>
        <dbReference type="ARBA" id="ARBA00022786"/>
    </source>
</evidence>
<dbReference type="GO" id="GO:0061630">
    <property type="term" value="F:ubiquitin protein ligase activity"/>
    <property type="evidence" value="ECO:0007669"/>
    <property type="project" value="UniProtKB-EC"/>
</dbReference>
<comment type="caution">
    <text evidence="12">The sequence shown here is derived from an EMBL/GenBank/DDBJ whole genome shotgun (WGS) entry which is preliminary data.</text>
</comment>
<keyword evidence="7" id="KW-0833">Ubl conjugation pathway</keyword>
<dbReference type="AlphaFoldDB" id="A0AAN7DA53"/>
<evidence type="ECO:0000256" key="9">
    <source>
        <dbReference type="PROSITE-ProRule" id="PRU00175"/>
    </source>
</evidence>
<evidence type="ECO:0000313" key="13">
    <source>
        <dbReference type="Proteomes" id="UP001304243"/>
    </source>
</evidence>
<feature type="domain" description="RING-type" evidence="10">
    <location>
        <begin position="27"/>
        <end position="76"/>
    </location>
</feature>
<evidence type="ECO:0000256" key="5">
    <source>
        <dbReference type="ARBA" id="ARBA00022737"/>
    </source>
</evidence>
<comment type="catalytic activity">
    <reaction evidence="1">
        <text>[E2 ubiquitin-conjugating enzyme]-S-ubiquitinyl-L-cysteine + [acceptor protein]-L-lysine = [E2 ubiquitin-conjugating enzyme]-L-cysteine + [acceptor protein]-N(6)-ubiquitinyl-L-lysine.</text>
        <dbReference type="EC" id="2.3.2.31"/>
    </reaction>
</comment>
<evidence type="ECO:0000259" key="11">
    <source>
        <dbReference type="PROSITE" id="PS51873"/>
    </source>
</evidence>
<dbReference type="PROSITE" id="PS51873">
    <property type="entry name" value="TRIAD"/>
    <property type="match status" value="1"/>
</dbReference>
<dbReference type="GeneID" id="89949068"/>
<evidence type="ECO:0000256" key="8">
    <source>
        <dbReference type="ARBA" id="ARBA00022833"/>
    </source>
</evidence>
<gene>
    <name evidence="12" type="ORF">ATC70_005382</name>
</gene>
<sequence>MYESEDSSVASSSFGEQDEMEHFMNRCSICFDAHLDFCLEFCRDQYCLDCFQKYIVEVVKSSWGLSVTPIRCPVCNEQIPKHEWTQYVPRKVTDTYDRFNKPYRSYTRACPHCQDEITPCVYNANRNQLMQSNRLFCDIMESMLFSCYHGDSHKNHTDHIAVKRWITIYKRQDWSDSKLLILYKNIMQDVLTFEKHHISHTAKRFAHNISQEFINNFCVEPDVWKSLQFAHISNFPRMNCTSCHTMVCLHCGYDAHPGLDCEQHMKRMATDKATAQDIKETVEWKLANSRRCPNCSIMINRDEGCNKVDCSYCGFCFCWACRSSWADGCGFYRCSNVTNQVSLLTDTSVAATTTNTATNNEDKTEVGVPNMKNIQARLVNHHLQRQEDRMDID</sequence>
<keyword evidence="3" id="KW-0808">Transferase</keyword>
<dbReference type="EC" id="2.3.2.31" evidence="2"/>
<evidence type="ECO:0000256" key="2">
    <source>
        <dbReference type="ARBA" id="ARBA00012251"/>
    </source>
</evidence>
<dbReference type="InterPro" id="IPR013083">
    <property type="entry name" value="Znf_RING/FYVE/PHD"/>
</dbReference>
<dbReference type="CDD" id="cd20335">
    <property type="entry name" value="BRcat_RBR"/>
    <property type="match status" value="1"/>
</dbReference>
<keyword evidence="8" id="KW-0862">Zinc</keyword>
<proteinExistence type="predicted"/>
<reference evidence="12 13" key="1">
    <citation type="submission" date="2022-11" db="EMBL/GenBank/DDBJ databases">
        <title>Mucor velutinosus strain NIH1002 WGS.</title>
        <authorList>
            <person name="Subramanian P."/>
            <person name="Mullikin J.C."/>
            <person name="Segre J.A."/>
            <person name="Zelazny A.M."/>
        </authorList>
    </citation>
    <scope>NUCLEOTIDE SEQUENCE [LARGE SCALE GENOMIC DNA]</scope>
    <source>
        <strain evidence="12 13">NIH1002</strain>
    </source>
</reference>
<evidence type="ECO:0000256" key="1">
    <source>
        <dbReference type="ARBA" id="ARBA00001798"/>
    </source>
</evidence>
<dbReference type="EMBL" id="JASEJX010000016">
    <property type="protein sequence ID" value="KAK4513384.1"/>
    <property type="molecule type" value="Genomic_DNA"/>
</dbReference>
<dbReference type="InterPro" id="IPR002867">
    <property type="entry name" value="IBR_dom"/>
</dbReference>
<dbReference type="InterPro" id="IPR031127">
    <property type="entry name" value="E3_UB_ligase_RBR"/>
</dbReference>
<evidence type="ECO:0000259" key="10">
    <source>
        <dbReference type="PROSITE" id="PS50089"/>
    </source>
</evidence>
<dbReference type="InterPro" id="IPR001841">
    <property type="entry name" value="Znf_RING"/>
</dbReference>
<name>A0AAN7DA53_9FUNG</name>
<accession>A0AAN7DA53</accession>
<dbReference type="Gene3D" id="3.30.40.10">
    <property type="entry name" value="Zinc/RING finger domain, C3HC4 (zinc finger)"/>
    <property type="match status" value="1"/>
</dbReference>
<evidence type="ECO:0000256" key="6">
    <source>
        <dbReference type="ARBA" id="ARBA00022771"/>
    </source>
</evidence>
<dbReference type="SUPFAM" id="SSF57850">
    <property type="entry name" value="RING/U-box"/>
    <property type="match status" value="3"/>
</dbReference>
<dbReference type="InterPro" id="IPR044066">
    <property type="entry name" value="TRIAD_supradom"/>
</dbReference>
<keyword evidence="6 9" id="KW-0863">Zinc-finger</keyword>
<dbReference type="Gene3D" id="1.20.120.1750">
    <property type="match status" value="1"/>
</dbReference>
<evidence type="ECO:0000256" key="4">
    <source>
        <dbReference type="ARBA" id="ARBA00022723"/>
    </source>
</evidence>
<dbReference type="GO" id="GO:0016567">
    <property type="term" value="P:protein ubiquitination"/>
    <property type="evidence" value="ECO:0007669"/>
    <property type="project" value="InterPro"/>
</dbReference>
<dbReference type="Pfam" id="PF01485">
    <property type="entry name" value="IBR"/>
    <property type="match status" value="1"/>
</dbReference>
<organism evidence="12 13">
    <name type="scientific">Mucor velutinosus</name>
    <dbReference type="NCBI Taxonomy" id="708070"/>
    <lineage>
        <taxon>Eukaryota</taxon>
        <taxon>Fungi</taxon>
        <taxon>Fungi incertae sedis</taxon>
        <taxon>Mucoromycota</taxon>
        <taxon>Mucoromycotina</taxon>
        <taxon>Mucoromycetes</taxon>
        <taxon>Mucorales</taxon>
        <taxon>Mucorineae</taxon>
        <taxon>Mucoraceae</taxon>
        <taxon>Mucor</taxon>
    </lineage>
</organism>
<feature type="domain" description="RING-type" evidence="11">
    <location>
        <begin position="23"/>
        <end position="338"/>
    </location>
</feature>
<keyword evidence="13" id="KW-1185">Reference proteome</keyword>
<evidence type="ECO:0000256" key="3">
    <source>
        <dbReference type="ARBA" id="ARBA00022679"/>
    </source>
</evidence>
<dbReference type="PROSITE" id="PS50089">
    <property type="entry name" value="ZF_RING_2"/>
    <property type="match status" value="1"/>
</dbReference>
<dbReference type="PANTHER" id="PTHR11685">
    <property type="entry name" value="RBR FAMILY RING FINGER AND IBR DOMAIN-CONTAINING"/>
    <property type="match status" value="1"/>
</dbReference>
<protein>
    <recommendedName>
        <fullName evidence="2">RBR-type E3 ubiquitin transferase</fullName>
        <ecNumber evidence="2">2.3.2.31</ecNumber>
    </recommendedName>
</protein>
<dbReference type="Proteomes" id="UP001304243">
    <property type="component" value="Unassembled WGS sequence"/>
</dbReference>
<keyword evidence="4" id="KW-0479">Metal-binding</keyword>
<dbReference type="GO" id="GO:0008270">
    <property type="term" value="F:zinc ion binding"/>
    <property type="evidence" value="ECO:0007669"/>
    <property type="project" value="UniProtKB-KW"/>
</dbReference>
<evidence type="ECO:0000313" key="12">
    <source>
        <dbReference type="EMBL" id="KAK4513384.1"/>
    </source>
</evidence>
<keyword evidence="5" id="KW-0677">Repeat</keyword>